<accession>A0A6N1WZI8</accession>
<keyword evidence="2" id="KW-1185">Reference proteome</keyword>
<proteinExistence type="predicted"/>
<evidence type="ECO:0000313" key="2">
    <source>
        <dbReference type="Proteomes" id="UP000509579"/>
    </source>
</evidence>
<name>A0A6N1WZI8_9BURK</name>
<sequence length="119" mass="12870">MALDYLDFDYSEDDEGTGTWDALASVTAQRLPALVAEVEQLLRWAHQAFAGRRGPVEEGGDWDYNLHAQLENGQPLAIGFDERSGLQLTAPAGQRITLGLTLSASAAFSDALRASYALD</sequence>
<dbReference type="Proteomes" id="UP000509579">
    <property type="component" value="Chromosome"/>
</dbReference>
<dbReference type="AlphaFoldDB" id="A0A6N1WZI8"/>
<dbReference type="EMBL" id="CP054840">
    <property type="protein sequence ID" value="QKV52427.1"/>
    <property type="molecule type" value="Genomic_DNA"/>
</dbReference>
<gene>
    <name evidence="1" type="ORF">HUK68_05635</name>
</gene>
<organism evidence="1 2">
    <name type="scientific">Comamonas antarctica</name>
    <dbReference type="NCBI Taxonomy" id="2743470"/>
    <lineage>
        <taxon>Bacteria</taxon>
        <taxon>Pseudomonadati</taxon>
        <taxon>Pseudomonadota</taxon>
        <taxon>Betaproteobacteria</taxon>
        <taxon>Burkholderiales</taxon>
        <taxon>Comamonadaceae</taxon>
        <taxon>Comamonas</taxon>
    </lineage>
</organism>
<protein>
    <submittedName>
        <fullName evidence="1">Uncharacterized protein</fullName>
    </submittedName>
</protein>
<dbReference type="RefSeq" id="WP_175503308.1">
    <property type="nucleotide sequence ID" value="NZ_CP054840.1"/>
</dbReference>
<reference evidence="1 2" key="1">
    <citation type="submission" date="2020-06" db="EMBL/GenBank/DDBJ databases">
        <title>Acidovorax antarctica sp. nov., isolated from Corinth ice sheet soil, Antarctic Fields Peninsula.</title>
        <authorList>
            <person name="Xu Q."/>
            <person name="Peng F."/>
        </authorList>
    </citation>
    <scope>NUCLEOTIDE SEQUENCE [LARGE SCALE GENOMIC DNA]</scope>
    <source>
        <strain evidence="1 2">16-35-5</strain>
    </source>
</reference>
<evidence type="ECO:0000313" key="1">
    <source>
        <dbReference type="EMBL" id="QKV52427.1"/>
    </source>
</evidence>
<dbReference type="KEGG" id="aant:HUK68_05635"/>